<gene>
    <name evidence="3" type="ORF">V6N12_058895</name>
</gene>
<keyword evidence="4" id="KW-1185">Reference proteome</keyword>
<dbReference type="SUPFAM" id="SSF54791">
    <property type="entry name" value="Eukaryotic type KH-domain (KH-domain type I)"/>
    <property type="match status" value="1"/>
</dbReference>
<dbReference type="Pfam" id="PF00013">
    <property type="entry name" value="KH_1"/>
    <property type="match status" value="1"/>
</dbReference>
<proteinExistence type="predicted"/>
<reference evidence="3 4" key="1">
    <citation type="journal article" date="2024" name="G3 (Bethesda)">
        <title>Genome assembly of Hibiscus sabdariffa L. provides insights into metabolisms of medicinal natural products.</title>
        <authorList>
            <person name="Kim T."/>
        </authorList>
    </citation>
    <scope>NUCLEOTIDE SEQUENCE [LARGE SCALE GENOMIC DNA]</scope>
    <source>
        <strain evidence="3">TK-2024</strain>
        <tissue evidence="3">Old leaves</tissue>
    </source>
</reference>
<evidence type="ECO:0000313" key="4">
    <source>
        <dbReference type="Proteomes" id="UP001472677"/>
    </source>
</evidence>
<dbReference type="Proteomes" id="UP001472677">
    <property type="component" value="Unassembled WGS sequence"/>
</dbReference>
<sequence>MQIPLSYANAVIGTYGANISYMRRVSGAAIAVEETRDVSGDMTVEISGSGSEVQAAEQLIIRNFIDEAVSTMQSPPGGSSSEEYSPYPVHAPLYASSLMPMVMPAMYLP</sequence>
<protein>
    <recommendedName>
        <fullName evidence="2">K Homology domain-containing protein</fullName>
    </recommendedName>
</protein>
<comment type="caution">
    <text evidence="3">The sequence shown here is derived from an EMBL/GenBank/DDBJ whole genome shotgun (WGS) entry which is preliminary data.</text>
</comment>
<organism evidence="3 4">
    <name type="scientific">Hibiscus sabdariffa</name>
    <name type="common">roselle</name>
    <dbReference type="NCBI Taxonomy" id="183260"/>
    <lineage>
        <taxon>Eukaryota</taxon>
        <taxon>Viridiplantae</taxon>
        <taxon>Streptophyta</taxon>
        <taxon>Embryophyta</taxon>
        <taxon>Tracheophyta</taxon>
        <taxon>Spermatophyta</taxon>
        <taxon>Magnoliopsida</taxon>
        <taxon>eudicotyledons</taxon>
        <taxon>Gunneridae</taxon>
        <taxon>Pentapetalae</taxon>
        <taxon>rosids</taxon>
        <taxon>malvids</taxon>
        <taxon>Malvales</taxon>
        <taxon>Malvaceae</taxon>
        <taxon>Malvoideae</taxon>
        <taxon>Hibiscus</taxon>
    </lineage>
</organism>
<evidence type="ECO:0000259" key="2">
    <source>
        <dbReference type="Pfam" id="PF00013"/>
    </source>
</evidence>
<keyword evidence="1" id="KW-0694">RNA-binding</keyword>
<dbReference type="InterPro" id="IPR036612">
    <property type="entry name" value="KH_dom_type_1_sf"/>
</dbReference>
<evidence type="ECO:0000313" key="3">
    <source>
        <dbReference type="EMBL" id="KAK8565329.1"/>
    </source>
</evidence>
<evidence type="ECO:0000256" key="1">
    <source>
        <dbReference type="PROSITE-ProRule" id="PRU00117"/>
    </source>
</evidence>
<accession>A0ABR2ETH6</accession>
<dbReference type="Gene3D" id="3.30.1370.10">
    <property type="entry name" value="K Homology domain, type 1"/>
    <property type="match status" value="1"/>
</dbReference>
<dbReference type="InterPro" id="IPR004088">
    <property type="entry name" value="KH_dom_type_1"/>
</dbReference>
<dbReference type="PANTHER" id="PTHR10288">
    <property type="entry name" value="KH DOMAIN CONTAINING RNA BINDING PROTEIN"/>
    <property type="match status" value="1"/>
</dbReference>
<dbReference type="PROSITE" id="PS50084">
    <property type="entry name" value="KH_TYPE_1"/>
    <property type="match status" value="1"/>
</dbReference>
<dbReference type="EMBL" id="JBBPBM010000010">
    <property type="protein sequence ID" value="KAK8565329.1"/>
    <property type="molecule type" value="Genomic_DNA"/>
</dbReference>
<name>A0ABR2ETH6_9ROSI</name>
<feature type="domain" description="K Homology" evidence="2">
    <location>
        <begin position="1"/>
        <end position="61"/>
    </location>
</feature>